<evidence type="ECO:0000313" key="1">
    <source>
        <dbReference type="EMBL" id="CAF1163727.1"/>
    </source>
</evidence>
<sequence>MTTSIDPSVDELLLLQEKQYHIPNFVVTNVKPIGAERKIGQLTNSSTQLISQKQLGHPMNMDSMLKKDNNYLNSSETSSLYDYFHLSSTEQPILYPTKTELELLTDNSSQISNNYNYQQYTLSPTQQQQLHPSVITRPQTAKRIPQVYPTSRFFIPNSSQFNSKNPFVNISQQKRSIPPVFTTPLQCTRERFQVNSIGRPILRANNYSHFSQVHSFKIRP</sequence>
<gene>
    <name evidence="1" type="ORF">IZO911_LOCUS26480</name>
</gene>
<comment type="caution">
    <text evidence="1">The sequence shown here is derived from an EMBL/GenBank/DDBJ whole genome shotgun (WGS) entry which is preliminary data.</text>
</comment>
<organism evidence="1 2">
    <name type="scientific">Adineta steineri</name>
    <dbReference type="NCBI Taxonomy" id="433720"/>
    <lineage>
        <taxon>Eukaryota</taxon>
        <taxon>Metazoa</taxon>
        <taxon>Spiralia</taxon>
        <taxon>Gnathifera</taxon>
        <taxon>Rotifera</taxon>
        <taxon>Eurotatoria</taxon>
        <taxon>Bdelloidea</taxon>
        <taxon>Adinetida</taxon>
        <taxon>Adinetidae</taxon>
        <taxon>Adineta</taxon>
    </lineage>
</organism>
<name>A0A814TPR8_9BILA</name>
<proteinExistence type="predicted"/>
<protein>
    <submittedName>
        <fullName evidence="1">Uncharacterized protein</fullName>
    </submittedName>
</protein>
<dbReference type="EMBL" id="CAJNOE010000346">
    <property type="protein sequence ID" value="CAF1163727.1"/>
    <property type="molecule type" value="Genomic_DNA"/>
</dbReference>
<evidence type="ECO:0000313" key="2">
    <source>
        <dbReference type="Proteomes" id="UP000663860"/>
    </source>
</evidence>
<dbReference type="Proteomes" id="UP000663860">
    <property type="component" value="Unassembled WGS sequence"/>
</dbReference>
<dbReference type="AlphaFoldDB" id="A0A814TPR8"/>
<accession>A0A814TPR8</accession>
<reference evidence="1" key="1">
    <citation type="submission" date="2021-02" db="EMBL/GenBank/DDBJ databases">
        <authorList>
            <person name="Nowell W R."/>
        </authorList>
    </citation>
    <scope>NUCLEOTIDE SEQUENCE</scope>
</reference>